<keyword evidence="5 8" id="KW-0963">Cytoplasm</keyword>
<keyword evidence="11" id="KW-1185">Reference proteome</keyword>
<reference evidence="10 11" key="1">
    <citation type="submission" date="2020-11" db="EMBL/GenBank/DDBJ databases">
        <title>Genome seq and assembly of Sphingosinicella sp.</title>
        <authorList>
            <person name="Chhetri G."/>
        </authorList>
    </citation>
    <scope>NUCLEOTIDE SEQUENCE [LARGE SCALE GENOMIC DNA]</scope>
    <source>
        <strain evidence="10 11">UDD2</strain>
    </source>
</reference>
<evidence type="ECO:0000256" key="5">
    <source>
        <dbReference type="ARBA" id="ARBA00022490"/>
    </source>
</evidence>
<sequence>MASSGHTIKAFDDELDQLRGSIAQMGGLAEEAIKEAMRALVQRDTEAAARVVENDKKIDALEAEVERTAVQIIALRAPMADDLRDVVAALKIAGVVERIGDYAKNIAKRVPVLEQMGKIAPLALLPEMGRIAGEMVGNVLNAFAARDAQAALAVCERDEALDNFYNSIFRTLLTFMMENPNNITQATHLLFIAKNLERVGDHATNVAEMVYFAATGEKMAERSKGADPAEG</sequence>
<dbReference type="Pfam" id="PF01895">
    <property type="entry name" value="PhoU"/>
    <property type="match status" value="2"/>
</dbReference>
<dbReference type="InterPro" id="IPR028366">
    <property type="entry name" value="PhoU"/>
</dbReference>
<gene>
    <name evidence="10" type="primary">phoU</name>
    <name evidence="10" type="ORF">IC614_00975</name>
</gene>
<evidence type="ECO:0000256" key="2">
    <source>
        <dbReference type="ARBA" id="ARBA00008107"/>
    </source>
</evidence>
<evidence type="ECO:0000256" key="1">
    <source>
        <dbReference type="ARBA" id="ARBA00004496"/>
    </source>
</evidence>
<dbReference type="Gene3D" id="1.20.58.220">
    <property type="entry name" value="Phosphate transport system protein phou homolog 2, domain 2"/>
    <property type="match status" value="1"/>
</dbReference>
<feature type="domain" description="PhoU" evidence="9">
    <location>
        <begin position="126"/>
        <end position="210"/>
    </location>
</feature>
<feature type="domain" description="PhoU" evidence="9">
    <location>
        <begin position="22"/>
        <end position="110"/>
    </location>
</feature>
<protein>
    <recommendedName>
        <fullName evidence="8">Phosphate-specific transport system accessory protein PhoU</fullName>
    </recommendedName>
</protein>
<dbReference type="GO" id="GO:0005737">
    <property type="term" value="C:cytoplasm"/>
    <property type="evidence" value="ECO:0007669"/>
    <property type="project" value="UniProtKB-SubCell"/>
</dbReference>
<dbReference type="PANTHER" id="PTHR42930">
    <property type="entry name" value="PHOSPHATE-SPECIFIC TRANSPORT SYSTEM ACCESSORY PROTEIN PHOU"/>
    <property type="match status" value="1"/>
</dbReference>
<proteinExistence type="inferred from homology"/>
<evidence type="ECO:0000313" key="11">
    <source>
        <dbReference type="Proteomes" id="UP000594873"/>
    </source>
</evidence>
<dbReference type="FunFam" id="1.20.58.220:FF:000004">
    <property type="entry name" value="Phosphate-specific transport system accessory protein PhoU"/>
    <property type="match status" value="1"/>
</dbReference>
<comment type="subunit">
    <text evidence="3 8">Homodimer.</text>
</comment>
<organism evidence="10 11">
    <name type="scientific">Allosphingosinicella flava</name>
    <dbReference type="NCBI Taxonomy" id="2771430"/>
    <lineage>
        <taxon>Bacteria</taxon>
        <taxon>Pseudomonadati</taxon>
        <taxon>Pseudomonadota</taxon>
        <taxon>Alphaproteobacteria</taxon>
        <taxon>Sphingomonadales</taxon>
        <taxon>Sphingomonadaceae</taxon>
        <taxon>Allosphingosinicella</taxon>
    </lineage>
</organism>
<evidence type="ECO:0000256" key="6">
    <source>
        <dbReference type="ARBA" id="ARBA00022592"/>
    </source>
</evidence>
<dbReference type="RefSeq" id="WP_200971899.1">
    <property type="nucleotide sequence ID" value="NZ_CP065592.1"/>
</dbReference>
<dbReference type="PIRSF" id="PIRSF003107">
    <property type="entry name" value="PhoU"/>
    <property type="match status" value="1"/>
</dbReference>
<dbReference type="InterPro" id="IPR026022">
    <property type="entry name" value="PhoU_dom"/>
</dbReference>
<accession>A0A7T2LM69</accession>
<dbReference type="EMBL" id="CP065592">
    <property type="protein sequence ID" value="QPQ55224.1"/>
    <property type="molecule type" value="Genomic_DNA"/>
</dbReference>
<keyword evidence="6 8" id="KW-0592">Phosphate transport</keyword>
<name>A0A7T2LM69_9SPHN</name>
<comment type="function">
    <text evidence="7 8">Plays a role in the regulation of phosphate uptake.</text>
</comment>
<dbReference type="InterPro" id="IPR038078">
    <property type="entry name" value="PhoU-like_sf"/>
</dbReference>
<dbReference type="SUPFAM" id="SSF109755">
    <property type="entry name" value="PhoU-like"/>
    <property type="match status" value="1"/>
</dbReference>
<keyword evidence="4 8" id="KW-0813">Transport</keyword>
<dbReference type="GO" id="GO:0030643">
    <property type="term" value="P:intracellular phosphate ion homeostasis"/>
    <property type="evidence" value="ECO:0007669"/>
    <property type="project" value="InterPro"/>
</dbReference>
<dbReference type="Proteomes" id="UP000594873">
    <property type="component" value="Chromosome"/>
</dbReference>
<evidence type="ECO:0000256" key="7">
    <source>
        <dbReference type="ARBA" id="ARBA00056181"/>
    </source>
</evidence>
<evidence type="ECO:0000256" key="3">
    <source>
        <dbReference type="ARBA" id="ARBA00011738"/>
    </source>
</evidence>
<dbReference type="GO" id="GO:0045936">
    <property type="term" value="P:negative regulation of phosphate metabolic process"/>
    <property type="evidence" value="ECO:0007669"/>
    <property type="project" value="InterPro"/>
</dbReference>
<dbReference type="AlphaFoldDB" id="A0A7T2LM69"/>
<dbReference type="PANTHER" id="PTHR42930:SF3">
    <property type="entry name" value="PHOSPHATE-SPECIFIC TRANSPORT SYSTEM ACCESSORY PROTEIN PHOU"/>
    <property type="match status" value="1"/>
</dbReference>
<comment type="subcellular location">
    <subcellularLocation>
        <location evidence="1 8">Cytoplasm</location>
    </subcellularLocation>
</comment>
<evidence type="ECO:0000256" key="4">
    <source>
        <dbReference type="ARBA" id="ARBA00022448"/>
    </source>
</evidence>
<dbReference type="KEGG" id="sflv:IC614_00975"/>
<comment type="similarity">
    <text evidence="2 8">Belongs to the PhoU family.</text>
</comment>
<evidence type="ECO:0000256" key="8">
    <source>
        <dbReference type="PIRNR" id="PIRNR003107"/>
    </source>
</evidence>
<evidence type="ECO:0000259" key="9">
    <source>
        <dbReference type="Pfam" id="PF01895"/>
    </source>
</evidence>
<dbReference type="GO" id="GO:0006817">
    <property type="term" value="P:phosphate ion transport"/>
    <property type="evidence" value="ECO:0007669"/>
    <property type="project" value="UniProtKB-KW"/>
</dbReference>
<dbReference type="NCBIfam" id="TIGR02135">
    <property type="entry name" value="phoU_full"/>
    <property type="match status" value="1"/>
</dbReference>
<evidence type="ECO:0000313" key="10">
    <source>
        <dbReference type="EMBL" id="QPQ55224.1"/>
    </source>
</evidence>